<dbReference type="PATRIC" id="fig|1299334.3.peg.8562"/>
<dbReference type="InterPro" id="IPR005152">
    <property type="entry name" value="Lipase_secreted"/>
</dbReference>
<protein>
    <submittedName>
        <fullName evidence="1">Secretory lipase family protein</fullName>
    </submittedName>
</protein>
<dbReference type="AlphaFoldDB" id="X7Z2I5"/>
<comment type="caution">
    <text evidence="1">The sequence shown here is derived from an EMBL/GenBank/DDBJ whole genome shotgun (WGS) entry which is preliminary data.</text>
</comment>
<accession>X7Z2I5</accession>
<reference evidence="1" key="1">
    <citation type="submission" date="2014-01" db="EMBL/GenBank/DDBJ databases">
        <authorList>
            <person name="Brown-Elliot B."/>
            <person name="Wallace R."/>
            <person name="Lenaerts A."/>
            <person name="Ordway D."/>
            <person name="DeGroote M.A."/>
            <person name="Parker T."/>
            <person name="Sizemore C."/>
            <person name="Tallon L.J."/>
            <person name="Sadzewicz L.K."/>
            <person name="Sengamalay N."/>
            <person name="Fraser C.M."/>
            <person name="Hine E."/>
            <person name="Shefchek K.A."/>
            <person name="Das S.P."/>
            <person name="Tettelin H."/>
        </authorList>
    </citation>
    <scope>NUCLEOTIDE SEQUENCE [LARGE SCALE GENOMIC DNA]</scope>
    <source>
        <strain evidence="1">4042</strain>
    </source>
</reference>
<dbReference type="GO" id="GO:0016042">
    <property type="term" value="P:lipid catabolic process"/>
    <property type="evidence" value="ECO:0007669"/>
    <property type="project" value="InterPro"/>
</dbReference>
<dbReference type="EMBL" id="JAOB01000081">
    <property type="protein sequence ID" value="EUA13677.1"/>
    <property type="molecule type" value="Genomic_DNA"/>
</dbReference>
<dbReference type="Gene3D" id="1.10.260.130">
    <property type="match status" value="1"/>
</dbReference>
<dbReference type="Pfam" id="PF03583">
    <property type="entry name" value="LIP"/>
    <property type="match status" value="1"/>
</dbReference>
<dbReference type="PANTHER" id="PTHR34853:SF1">
    <property type="entry name" value="LIPASE 5"/>
    <property type="match status" value="1"/>
</dbReference>
<sequence length="133" mass="14811">MADLKELLPYADGSALVGVVGYAINGAIAAYPEHADAIRSKLTPRGQAMLESVSRQCVGQTILDFAFRHLQPYFTEDVWQVINEEPFSSILDEQRVGRYKPNAPVLINSNRYDPLVPWTSNDQNLWMSLGEAA</sequence>
<evidence type="ECO:0000313" key="1">
    <source>
        <dbReference type="EMBL" id="EUA13677.1"/>
    </source>
</evidence>
<proteinExistence type="predicted"/>
<gene>
    <name evidence="1" type="ORF">I553_6796</name>
</gene>
<name>X7Z2I5_MYCXE</name>
<organism evidence="1">
    <name type="scientific">Mycobacterium xenopi 4042</name>
    <dbReference type="NCBI Taxonomy" id="1299334"/>
    <lineage>
        <taxon>Bacteria</taxon>
        <taxon>Bacillati</taxon>
        <taxon>Actinomycetota</taxon>
        <taxon>Actinomycetes</taxon>
        <taxon>Mycobacteriales</taxon>
        <taxon>Mycobacteriaceae</taxon>
        <taxon>Mycobacterium</taxon>
    </lineage>
</organism>
<dbReference type="GO" id="GO:0004806">
    <property type="term" value="F:triacylglycerol lipase activity"/>
    <property type="evidence" value="ECO:0007669"/>
    <property type="project" value="InterPro"/>
</dbReference>
<dbReference type="PANTHER" id="PTHR34853">
    <property type="match status" value="1"/>
</dbReference>